<dbReference type="GO" id="GO:0016491">
    <property type="term" value="F:oxidoreductase activity"/>
    <property type="evidence" value="ECO:0007669"/>
    <property type="project" value="UniProtKB-KW"/>
</dbReference>
<name>A0A0F8YHT9_9ZZZZ</name>
<dbReference type="Gene3D" id="3.40.50.720">
    <property type="entry name" value="NAD(P)-binding Rossmann-like Domain"/>
    <property type="match status" value="1"/>
</dbReference>
<organism evidence="4">
    <name type="scientific">marine sediment metagenome</name>
    <dbReference type="NCBI Taxonomy" id="412755"/>
    <lineage>
        <taxon>unclassified sequences</taxon>
        <taxon>metagenomes</taxon>
        <taxon>ecological metagenomes</taxon>
    </lineage>
</organism>
<dbReference type="Pfam" id="PF22725">
    <property type="entry name" value="GFO_IDH_MocA_C3"/>
    <property type="match status" value="1"/>
</dbReference>
<dbReference type="SUPFAM" id="SSF51735">
    <property type="entry name" value="NAD(P)-binding Rossmann-fold domains"/>
    <property type="match status" value="1"/>
</dbReference>
<protein>
    <submittedName>
        <fullName evidence="4">Uncharacterized protein</fullName>
    </submittedName>
</protein>
<dbReference type="GO" id="GO:0000166">
    <property type="term" value="F:nucleotide binding"/>
    <property type="evidence" value="ECO:0007669"/>
    <property type="project" value="InterPro"/>
</dbReference>
<sequence>MVQTNEIGIGMLGYAFMGKAHTNAFKKLPYIYYPPPAIPVLHGICGRNAAAVQEAAERFGYRYGTTDWKKLIDDPNVNIFDNNGPNNVHKDPCIAALEAGKHTIVEKPLAMDVAEARKMTEVAQAAAKKGIKSMVSFSNRFSPAVLLARRLIQEGKIGNIYHFRAAFLQDWLLDPNFPLAWRLKKEVAGSGVLG</sequence>
<dbReference type="InterPro" id="IPR050463">
    <property type="entry name" value="Gfo/Idh/MocA_oxidrdct_glycsds"/>
</dbReference>
<dbReference type="Gene3D" id="3.30.360.10">
    <property type="entry name" value="Dihydrodipicolinate Reductase, domain 2"/>
    <property type="match status" value="1"/>
</dbReference>
<gene>
    <name evidence="4" type="ORF">LCGC14_3091240</name>
</gene>
<keyword evidence="1" id="KW-0560">Oxidoreductase</keyword>
<dbReference type="InterPro" id="IPR055170">
    <property type="entry name" value="GFO_IDH_MocA-like_dom"/>
</dbReference>
<dbReference type="InterPro" id="IPR000683">
    <property type="entry name" value="Gfo/Idh/MocA-like_OxRdtase_N"/>
</dbReference>
<dbReference type="Pfam" id="PF01408">
    <property type="entry name" value="GFO_IDH_MocA"/>
    <property type="match status" value="1"/>
</dbReference>
<evidence type="ECO:0000259" key="2">
    <source>
        <dbReference type="Pfam" id="PF01408"/>
    </source>
</evidence>
<dbReference type="PANTHER" id="PTHR43818:SF11">
    <property type="entry name" value="BCDNA.GH03377"/>
    <property type="match status" value="1"/>
</dbReference>
<dbReference type="PANTHER" id="PTHR43818">
    <property type="entry name" value="BCDNA.GH03377"/>
    <property type="match status" value="1"/>
</dbReference>
<comment type="caution">
    <text evidence="4">The sequence shown here is derived from an EMBL/GenBank/DDBJ whole genome shotgun (WGS) entry which is preliminary data.</text>
</comment>
<feature type="domain" description="Gfo/Idh/MocA-like oxidoreductase N-terminal" evidence="2">
    <location>
        <begin position="8"/>
        <end position="127"/>
    </location>
</feature>
<reference evidence="4" key="1">
    <citation type="journal article" date="2015" name="Nature">
        <title>Complex archaea that bridge the gap between prokaryotes and eukaryotes.</title>
        <authorList>
            <person name="Spang A."/>
            <person name="Saw J.H."/>
            <person name="Jorgensen S.L."/>
            <person name="Zaremba-Niedzwiedzka K."/>
            <person name="Martijn J."/>
            <person name="Lind A.E."/>
            <person name="van Eijk R."/>
            <person name="Schleper C."/>
            <person name="Guy L."/>
            <person name="Ettema T.J."/>
        </authorList>
    </citation>
    <scope>NUCLEOTIDE SEQUENCE</scope>
</reference>
<evidence type="ECO:0000313" key="4">
    <source>
        <dbReference type="EMBL" id="KKK53789.1"/>
    </source>
</evidence>
<dbReference type="InterPro" id="IPR036291">
    <property type="entry name" value="NAD(P)-bd_dom_sf"/>
</dbReference>
<feature type="domain" description="GFO/IDH/MocA-like oxidoreductase" evidence="3">
    <location>
        <begin position="146"/>
        <end position="193"/>
    </location>
</feature>
<evidence type="ECO:0000259" key="3">
    <source>
        <dbReference type="Pfam" id="PF22725"/>
    </source>
</evidence>
<accession>A0A0F8YHT9</accession>
<dbReference type="AlphaFoldDB" id="A0A0F8YHT9"/>
<dbReference type="EMBL" id="LAZR01066329">
    <property type="protein sequence ID" value="KKK53789.1"/>
    <property type="molecule type" value="Genomic_DNA"/>
</dbReference>
<evidence type="ECO:0000256" key="1">
    <source>
        <dbReference type="ARBA" id="ARBA00023002"/>
    </source>
</evidence>
<proteinExistence type="predicted"/>
<feature type="non-terminal residue" evidence="4">
    <location>
        <position position="194"/>
    </location>
</feature>